<reference evidence="1" key="1">
    <citation type="journal article" date="2014" name="Front. Microbiol.">
        <title>High frequency of phylogenetically diverse reductive dehalogenase-homologous genes in deep subseafloor sedimentary metagenomes.</title>
        <authorList>
            <person name="Kawai M."/>
            <person name="Futagami T."/>
            <person name="Toyoda A."/>
            <person name="Takaki Y."/>
            <person name="Nishi S."/>
            <person name="Hori S."/>
            <person name="Arai W."/>
            <person name="Tsubouchi T."/>
            <person name="Morono Y."/>
            <person name="Uchiyama I."/>
            <person name="Ito T."/>
            <person name="Fujiyama A."/>
            <person name="Inagaki F."/>
            <person name="Takami H."/>
        </authorList>
    </citation>
    <scope>NUCLEOTIDE SEQUENCE</scope>
    <source>
        <strain evidence="1">Expedition CK06-06</strain>
    </source>
</reference>
<comment type="caution">
    <text evidence="1">The sequence shown here is derived from an EMBL/GenBank/DDBJ whole genome shotgun (WGS) entry which is preliminary data.</text>
</comment>
<name>X1LIW9_9ZZZZ</name>
<proteinExistence type="predicted"/>
<sequence>QYINSDLVLFASPAIMGFTSALLKKAHDKLIPLLLPYTEFVQNESHHVARYEKYPLMGLLLGKSKDTDEEDIKIISDIYKRDAITLKTSFCFTKLTSNPVEEVVNEINGI</sequence>
<dbReference type="EMBL" id="BARV01012614">
    <property type="protein sequence ID" value="GAI05791.1"/>
    <property type="molecule type" value="Genomic_DNA"/>
</dbReference>
<protein>
    <submittedName>
        <fullName evidence="1">Uncharacterized protein</fullName>
    </submittedName>
</protein>
<accession>X1LIW9</accession>
<evidence type="ECO:0000313" key="1">
    <source>
        <dbReference type="EMBL" id="GAI05791.1"/>
    </source>
</evidence>
<organism evidence="1">
    <name type="scientific">marine sediment metagenome</name>
    <dbReference type="NCBI Taxonomy" id="412755"/>
    <lineage>
        <taxon>unclassified sequences</taxon>
        <taxon>metagenomes</taxon>
        <taxon>ecological metagenomes</taxon>
    </lineage>
</organism>
<dbReference type="AlphaFoldDB" id="X1LIW9"/>
<feature type="non-terminal residue" evidence="1">
    <location>
        <position position="1"/>
    </location>
</feature>
<gene>
    <name evidence="1" type="ORF">S06H3_23269</name>
</gene>